<keyword evidence="13" id="KW-0443">Lipid metabolism</keyword>
<dbReference type="GO" id="GO:0005743">
    <property type="term" value="C:mitochondrial inner membrane"/>
    <property type="evidence" value="ECO:0007669"/>
    <property type="project" value="UniProtKB-SubCell"/>
</dbReference>
<comment type="cofactor">
    <cofactor evidence="1">
        <name>Mg(2+)</name>
        <dbReference type="ChEBI" id="CHEBI:18420"/>
    </cofactor>
</comment>
<evidence type="ECO:0000256" key="9">
    <source>
        <dbReference type="ARBA" id="ARBA00022679"/>
    </source>
</evidence>
<dbReference type="PIRSF" id="PIRSF028840">
    <property type="entry name" value="Mmp37"/>
    <property type="match status" value="1"/>
</dbReference>
<dbReference type="Proteomes" id="UP000189580">
    <property type="component" value="Chromosome c"/>
</dbReference>
<keyword evidence="20" id="KW-1185">Reference proteome</keyword>
<evidence type="ECO:0000256" key="6">
    <source>
        <dbReference type="ARBA" id="ARBA00012487"/>
    </source>
</evidence>
<evidence type="ECO:0000256" key="10">
    <source>
        <dbReference type="ARBA" id="ARBA00022695"/>
    </source>
</evidence>
<comment type="similarity">
    <text evidence="5">Belongs to the TAM41 family.</text>
</comment>
<evidence type="ECO:0000256" key="7">
    <source>
        <dbReference type="ARBA" id="ARBA00018337"/>
    </source>
</evidence>
<evidence type="ECO:0000313" key="19">
    <source>
        <dbReference type="EMBL" id="ANB11167.1"/>
    </source>
</evidence>
<dbReference type="UniPathway" id="UPA00557">
    <property type="reaction ID" value="UER00614"/>
</dbReference>
<evidence type="ECO:0000256" key="13">
    <source>
        <dbReference type="ARBA" id="ARBA00023098"/>
    </source>
</evidence>
<evidence type="ECO:0000256" key="14">
    <source>
        <dbReference type="ARBA" id="ARBA00023128"/>
    </source>
</evidence>
<keyword evidence="14" id="KW-0496">Mitochondrion</keyword>
<comment type="pathway">
    <text evidence="4">Lipid metabolism.</text>
</comment>
<dbReference type="GeneID" id="30036047"/>
<dbReference type="Pfam" id="PF09139">
    <property type="entry name" value="Tam41_Mmp37"/>
    <property type="match status" value="1"/>
</dbReference>
<dbReference type="OrthoDB" id="341477at2759"/>
<evidence type="ECO:0000256" key="5">
    <source>
        <dbReference type="ARBA" id="ARBA00005458"/>
    </source>
</evidence>
<dbReference type="PANTHER" id="PTHR13619:SF0">
    <property type="entry name" value="PHOSPHATIDATE CYTIDYLYLTRANSFERASE, MITOCHONDRIAL"/>
    <property type="match status" value="1"/>
</dbReference>
<comment type="pathway">
    <text evidence="3">Phospholipid metabolism; CDP-diacylglycerol biosynthesis; CDP-diacylglycerol from sn-glycerol 3-phosphate: step 3/3.</text>
</comment>
<keyword evidence="9" id="KW-0808">Transferase</keyword>
<evidence type="ECO:0000256" key="1">
    <source>
        <dbReference type="ARBA" id="ARBA00001946"/>
    </source>
</evidence>
<dbReference type="GO" id="GO:0032049">
    <property type="term" value="P:cardiolipin biosynthetic process"/>
    <property type="evidence" value="ECO:0007669"/>
    <property type="project" value="InterPro"/>
</dbReference>
<organism evidence="19 20">
    <name type="scientific">Sugiyamaella lignohabitans</name>
    <dbReference type="NCBI Taxonomy" id="796027"/>
    <lineage>
        <taxon>Eukaryota</taxon>
        <taxon>Fungi</taxon>
        <taxon>Dikarya</taxon>
        <taxon>Ascomycota</taxon>
        <taxon>Saccharomycotina</taxon>
        <taxon>Dipodascomycetes</taxon>
        <taxon>Dipodascales</taxon>
        <taxon>Trichomonascaceae</taxon>
        <taxon>Sugiyamaella</taxon>
    </lineage>
</organism>
<evidence type="ECO:0000256" key="2">
    <source>
        <dbReference type="ARBA" id="ARBA00004443"/>
    </source>
</evidence>
<evidence type="ECO:0000256" key="8">
    <source>
        <dbReference type="ARBA" id="ARBA00022516"/>
    </source>
</evidence>
<dbReference type="AlphaFoldDB" id="A0A161HGY3"/>
<protein>
    <recommendedName>
        <fullName evidence="7">Phosphatidate cytidylyltransferase, mitochondrial</fullName>
        <ecNumber evidence="6">2.7.7.41</ecNumber>
    </recommendedName>
    <alternativeName>
        <fullName evidence="18">CDP-diacylglycerol synthase</fullName>
    </alternativeName>
</protein>
<evidence type="ECO:0000256" key="11">
    <source>
        <dbReference type="ARBA" id="ARBA00022792"/>
    </source>
</evidence>
<evidence type="ECO:0000256" key="16">
    <source>
        <dbReference type="ARBA" id="ARBA00023209"/>
    </source>
</evidence>
<evidence type="ECO:0000256" key="17">
    <source>
        <dbReference type="ARBA" id="ARBA00023264"/>
    </source>
</evidence>
<evidence type="ECO:0000256" key="3">
    <source>
        <dbReference type="ARBA" id="ARBA00005119"/>
    </source>
</evidence>
<dbReference type="InterPro" id="IPR015222">
    <property type="entry name" value="Tam41"/>
</dbReference>
<keyword evidence="16" id="KW-0594">Phospholipid biosynthesis</keyword>
<dbReference type="GO" id="GO:0004605">
    <property type="term" value="F:phosphatidate cytidylyltransferase activity"/>
    <property type="evidence" value="ECO:0007669"/>
    <property type="project" value="UniProtKB-EC"/>
</dbReference>
<keyword evidence="12" id="KW-0460">Magnesium</keyword>
<keyword evidence="11" id="KW-0999">Mitochondrion inner membrane</keyword>
<evidence type="ECO:0000256" key="4">
    <source>
        <dbReference type="ARBA" id="ARBA00005189"/>
    </source>
</evidence>
<sequence length="303" mass="34169">MKQYPEHYSSLRFLGSGAVSALQDYVGSGVYFNPFVELNGLKIKYGVVNIDTLLSDLQGWETLYLAGRLHKPVKILRDEPKVRFVNQANLISVLRTSLLLLPEKFNEFELYKMIAGISYMGDPRMQFGENPNKVHNIVSNQFLNFRKLYSPLMDDLPNLSISSGESQVVSDGNQKVEAVNLIQDMSPLKRGNMVFRLPSEFRSKIYARYASKLNSPELAMASKSNSVNKNDPSVKSVSTDFDRQIADDKDLSLEVARAIRYTVSWPSLTQSAKGLLTAGLVKSMKYSYEKISKYRLGKQAIIK</sequence>
<dbReference type="GO" id="GO:0016024">
    <property type="term" value="P:CDP-diacylglycerol biosynthetic process"/>
    <property type="evidence" value="ECO:0007669"/>
    <property type="project" value="UniProtKB-UniPathway"/>
</dbReference>
<dbReference type="RefSeq" id="XP_018733644.1">
    <property type="nucleotide sequence ID" value="XM_018881010.1"/>
</dbReference>
<evidence type="ECO:0000256" key="15">
    <source>
        <dbReference type="ARBA" id="ARBA00023136"/>
    </source>
</evidence>
<name>A0A161HGY3_9ASCO</name>
<dbReference type="EC" id="2.7.7.41" evidence="6"/>
<dbReference type="PANTHER" id="PTHR13619">
    <property type="entry name" value="PHOSPHATIDATE CYTIDYLYLTRANSFERASE, MITOCHONDRIAL"/>
    <property type="match status" value="1"/>
</dbReference>
<accession>A0A161HGY3</accession>
<comment type="subcellular location">
    <subcellularLocation>
        <location evidence="2">Mitochondrion inner membrane</location>
        <topology evidence="2">Peripheral membrane protein</topology>
        <orientation evidence="2">Matrix side</orientation>
    </subcellularLocation>
</comment>
<keyword evidence="15" id="KW-0472">Membrane</keyword>
<dbReference type="KEGG" id="slb:AWJ20_3968"/>
<dbReference type="EMBL" id="CP014500">
    <property type="protein sequence ID" value="ANB11167.1"/>
    <property type="molecule type" value="Genomic_DNA"/>
</dbReference>
<gene>
    <name evidence="19" type="primary">TAM41</name>
    <name evidence="19" type="ORF">AWJ20_3968</name>
</gene>
<reference evidence="19 20" key="1">
    <citation type="submission" date="2016-02" db="EMBL/GenBank/DDBJ databases">
        <title>Complete genome sequence and transcriptome regulation of the pentose utilising yeast Sugiyamaella lignohabitans.</title>
        <authorList>
            <person name="Bellasio M."/>
            <person name="Peymann A."/>
            <person name="Valli M."/>
            <person name="Sipitzky M."/>
            <person name="Graf A."/>
            <person name="Sauer M."/>
            <person name="Marx H."/>
            <person name="Mattanovich D."/>
        </authorList>
    </citation>
    <scope>NUCLEOTIDE SEQUENCE [LARGE SCALE GENOMIC DNA]</scope>
    <source>
        <strain evidence="19 20">CBS 10342</strain>
    </source>
</reference>
<evidence type="ECO:0000256" key="12">
    <source>
        <dbReference type="ARBA" id="ARBA00022842"/>
    </source>
</evidence>
<keyword evidence="17" id="KW-1208">Phospholipid metabolism</keyword>
<keyword evidence="8" id="KW-0444">Lipid biosynthesis</keyword>
<proteinExistence type="inferred from homology"/>
<evidence type="ECO:0000313" key="20">
    <source>
        <dbReference type="Proteomes" id="UP000189580"/>
    </source>
</evidence>
<evidence type="ECO:0000256" key="18">
    <source>
        <dbReference type="ARBA" id="ARBA00029893"/>
    </source>
</evidence>
<keyword evidence="10" id="KW-0548">Nucleotidyltransferase</keyword>